<sequence>MAVAKGPSDYVRVNIQNDDAVHDVSYQPTTTMFHSRPPTDPTTDGEKIRWSLWDWSWELAACLVAILTLAAIIVVLRMYDGKTQPNWPAGINLNAIIALLTTLMKAAMATYIAEALSQLKWTWFKETRQLGDLSALDSASRGAWGSAQLLVQYVPRHLVSLGAFVLVFAAAIGPFTQQVIDVRSRSIAREGGAAIRVCNTSMYEDWGEGQAPGMNLVPLGTTGAIYNGIMQTSPNYQSSVTCPTGNCTFAPYQSLGFCSKCGDLTSALTLTSSDDRTYSYNYTLPNGLFFNTTGSSPYTIKATTNVNLVRLDTTGLPLILNFSAITTSGRTMPPKVMAMECAFYFCISTQQAIVRRGDLTEESFPTTTISNYSTTNVTLSTVASSQPCLNDGQCNYAISWLSVLATRNTLKPLVSGFGTLPVSNRPYFTSDTLRALYGGSGDLTQINGTFASIAAALTANARNRVCQGTVSGDAWTNVSYIRIRWLWMLLPVVLVVLSILFFIVTVIHTHNQYIWKSSPLALLCADLQIDGSVQPLKSGNIDPDQKRLDEMAKLSKVRLEAGSWGSLMHGHVIHRPE</sequence>
<accession>A0A8H3XL65</accession>
<keyword evidence="1" id="KW-0472">Membrane</keyword>
<proteinExistence type="predicted"/>
<dbReference type="AlphaFoldDB" id="A0A8H3XL65"/>
<gene>
    <name evidence="2" type="ORF">IFM46972_09592</name>
</gene>
<feature type="transmembrane region" description="Helical" evidence="1">
    <location>
        <begin position="485"/>
        <end position="507"/>
    </location>
</feature>
<dbReference type="PANTHER" id="PTHR35394:SF5">
    <property type="entry name" value="DUF3176 DOMAIN-CONTAINING PROTEIN"/>
    <property type="match status" value="1"/>
</dbReference>
<dbReference type="PANTHER" id="PTHR35394">
    <property type="entry name" value="DUF3176 DOMAIN-CONTAINING PROTEIN"/>
    <property type="match status" value="1"/>
</dbReference>
<dbReference type="Proteomes" id="UP000465221">
    <property type="component" value="Unassembled WGS sequence"/>
</dbReference>
<dbReference type="EMBL" id="BLKC01000098">
    <property type="protein sequence ID" value="GFF52674.1"/>
    <property type="molecule type" value="Genomic_DNA"/>
</dbReference>
<evidence type="ECO:0000313" key="3">
    <source>
        <dbReference type="Proteomes" id="UP000465221"/>
    </source>
</evidence>
<name>A0A8H3XL65_9EURO</name>
<protein>
    <submittedName>
        <fullName evidence="2">Protoporphyrin uptake protein 1</fullName>
    </submittedName>
</protein>
<dbReference type="InterPro" id="IPR021514">
    <property type="entry name" value="DUF3176"/>
</dbReference>
<feature type="transmembrane region" description="Helical" evidence="1">
    <location>
        <begin position="158"/>
        <end position="176"/>
    </location>
</feature>
<keyword evidence="1" id="KW-0812">Transmembrane</keyword>
<feature type="transmembrane region" description="Helical" evidence="1">
    <location>
        <begin position="91"/>
        <end position="113"/>
    </location>
</feature>
<evidence type="ECO:0000313" key="2">
    <source>
        <dbReference type="EMBL" id="GFF52674.1"/>
    </source>
</evidence>
<dbReference type="Pfam" id="PF11374">
    <property type="entry name" value="DUF3176"/>
    <property type="match status" value="1"/>
</dbReference>
<feature type="transmembrane region" description="Helical" evidence="1">
    <location>
        <begin position="55"/>
        <end position="79"/>
    </location>
</feature>
<evidence type="ECO:0000256" key="1">
    <source>
        <dbReference type="SAM" id="Phobius"/>
    </source>
</evidence>
<keyword evidence="1" id="KW-1133">Transmembrane helix</keyword>
<organism evidence="2 3">
    <name type="scientific">Aspergillus udagawae</name>
    <dbReference type="NCBI Taxonomy" id="91492"/>
    <lineage>
        <taxon>Eukaryota</taxon>
        <taxon>Fungi</taxon>
        <taxon>Dikarya</taxon>
        <taxon>Ascomycota</taxon>
        <taxon>Pezizomycotina</taxon>
        <taxon>Eurotiomycetes</taxon>
        <taxon>Eurotiomycetidae</taxon>
        <taxon>Eurotiales</taxon>
        <taxon>Aspergillaceae</taxon>
        <taxon>Aspergillus</taxon>
        <taxon>Aspergillus subgen. Fumigati</taxon>
    </lineage>
</organism>
<reference evidence="2 3" key="1">
    <citation type="submission" date="2020-01" db="EMBL/GenBank/DDBJ databases">
        <title>Draft genome sequence of Aspergillus udagawae IFM 46972.</title>
        <authorList>
            <person name="Takahashi H."/>
            <person name="Yaguchi T."/>
        </authorList>
    </citation>
    <scope>NUCLEOTIDE SEQUENCE [LARGE SCALE GENOMIC DNA]</scope>
    <source>
        <strain evidence="2 3">IFM 46972</strain>
    </source>
</reference>
<comment type="caution">
    <text evidence="2">The sequence shown here is derived from an EMBL/GenBank/DDBJ whole genome shotgun (WGS) entry which is preliminary data.</text>
</comment>